<name>A0A3B4FKN6_9CICH</name>
<dbReference type="PANTHER" id="PTHR46526:SF1">
    <property type="entry name" value="CHORDIN"/>
    <property type="match status" value="1"/>
</dbReference>
<dbReference type="Ensembl" id="ENSPNYT00000011355.1">
    <property type="protein sequence ID" value="ENSPNYP00000011087.1"/>
    <property type="gene ID" value="ENSPNYG00000008421.1"/>
</dbReference>
<dbReference type="GeneTree" id="ENSGT00940000168325"/>
<accession>A0A3B4FKN6</accession>
<dbReference type="GO" id="GO:0009953">
    <property type="term" value="P:dorsal/ventral pattern formation"/>
    <property type="evidence" value="ECO:0007669"/>
    <property type="project" value="TreeGrafter"/>
</dbReference>
<feature type="domain" description="VWFC" evidence="1">
    <location>
        <begin position="13"/>
        <end position="71"/>
    </location>
</feature>
<dbReference type="GO" id="GO:0030514">
    <property type="term" value="P:negative regulation of BMP signaling pathway"/>
    <property type="evidence" value="ECO:0007669"/>
    <property type="project" value="TreeGrafter"/>
</dbReference>
<dbReference type="PROSITE" id="PS01208">
    <property type="entry name" value="VWFC_1"/>
    <property type="match status" value="3"/>
</dbReference>
<sequence length="269" mass="29260">MILKSAAVLCHKDSCTADGKLYSNNQIWSPEPCRVCLCEMGTVVCEDMVCEDIGDCQTAEIPEGECCPVCSVTQTGKTGMKPAHLSRRQWYSPCRVCVCNKGTVMCEDVVCEDLGDCQKTVTPEGECCPVCLTAASTLIPSTDPATGKKSILSILGVFLAAADEKKEENCKVNGEVYHHNDIWKPEPCRVCVCDNGVTVCDEIQCEVLSNCEKAVTPAGECCPVCDNFASASRMIGETDLPFINMLNKMFFRCCLFNAGLTLCDFFAPF</sequence>
<evidence type="ECO:0000259" key="1">
    <source>
        <dbReference type="PROSITE" id="PS50184"/>
    </source>
</evidence>
<dbReference type="InterPro" id="IPR052278">
    <property type="entry name" value="Chordin-like_regulators"/>
</dbReference>
<feature type="domain" description="VWFC" evidence="1">
    <location>
        <begin position="68"/>
        <end position="132"/>
    </location>
</feature>
<dbReference type="InterPro" id="IPR001007">
    <property type="entry name" value="VWF_dom"/>
</dbReference>
<dbReference type="Gene3D" id="6.20.200.20">
    <property type="match status" value="2"/>
</dbReference>
<proteinExistence type="predicted"/>
<dbReference type="GO" id="GO:0005615">
    <property type="term" value="C:extracellular space"/>
    <property type="evidence" value="ECO:0007669"/>
    <property type="project" value="TreeGrafter"/>
</dbReference>
<dbReference type="Gene3D" id="2.10.70.10">
    <property type="entry name" value="Complement Module, domain 1"/>
    <property type="match status" value="1"/>
</dbReference>
<dbReference type="AlphaFoldDB" id="A0A3B4FKN6"/>
<dbReference type="Pfam" id="PF00093">
    <property type="entry name" value="VWC"/>
    <property type="match status" value="3"/>
</dbReference>
<dbReference type="GO" id="GO:0036122">
    <property type="term" value="F:BMP binding"/>
    <property type="evidence" value="ECO:0007669"/>
    <property type="project" value="TreeGrafter"/>
</dbReference>
<dbReference type="SMART" id="SM00214">
    <property type="entry name" value="VWC"/>
    <property type="match status" value="3"/>
</dbReference>
<protein>
    <recommendedName>
        <fullName evidence="1">VWFC domain-containing protein</fullName>
    </recommendedName>
</protein>
<dbReference type="PANTHER" id="PTHR46526">
    <property type="entry name" value="CHORDIN"/>
    <property type="match status" value="1"/>
</dbReference>
<reference evidence="2" key="1">
    <citation type="submission" date="2023-09" db="UniProtKB">
        <authorList>
            <consortium name="Ensembl"/>
        </authorList>
    </citation>
    <scope>IDENTIFICATION</scope>
</reference>
<evidence type="ECO:0000313" key="2">
    <source>
        <dbReference type="Ensembl" id="ENSPNYP00000011087.1"/>
    </source>
</evidence>
<feature type="domain" description="VWFC" evidence="1">
    <location>
        <begin position="168"/>
        <end position="226"/>
    </location>
</feature>
<dbReference type="SUPFAM" id="SSF57603">
    <property type="entry name" value="FnI-like domain"/>
    <property type="match status" value="3"/>
</dbReference>
<organism evidence="2">
    <name type="scientific">Pundamilia nyererei</name>
    <dbReference type="NCBI Taxonomy" id="303518"/>
    <lineage>
        <taxon>Eukaryota</taxon>
        <taxon>Metazoa</taxon>
        <taxon>Chordata</taxon>
        <taxon>Craniata</taxon>
        <taxon>Vertebrata</taxon>
        <taxon>Euteleostomi</taxon>
        <taxon>Actinopterygii</taxon>
        <taxon>Neopterygii</taxon>
        <taxon>Teleostei</taxon>
        <taxon>Neoteleostei</taxon>
        <taxon>Acanthomorphata</taxon>
        <taxon>Ovalentaria</taxon>
        <taxon>Cichlomorphae</taxon>
        <taxon>Cichliformes</taxon>
        <taxon>Cichlidae</taxon>
        <taxon>African cichlids</taxon>
        <taxon>Pseudocrenilabrinae</taxon>
        <taxon>Haplochromini</taxon>
        <taxon>Pundamilia</taxon>
    </lineage>
</organism>
<dbReference type="PROSITE" id="PS50184">
    <property type="entry name" value="VWFC_2"/>
    <property type="match status" value="3"/>
</dbReference>